<dbReference type="AlphaFoldDB" id="R9P8D8"/>
<accession>R9P8D8</accession>
<sequence length="162" mass="18288">MASAGKKLRGHELLNRICDHFDKKEAIKMRFCQNHDRIDPSIIPIEVSHFGFHTRQAKEAVDAVLLKQRRLVGKSVPAQPSRLDRRTVSTAFMQAISCSPNRPATKGQAKRGSRSRLSGKGLYREHVEYTRAIAPISFLATDTGRDFEFPVLNSARKEPCRC</sequence>
<name>R9P8D8_PSEHS</name>
<dbReference type="EMBL" id="DF238783">
    <property type="protein sequence ID" value="GAC94320.1"/>
    <property type="molecule type" value="Genomic_DNA"/>
</dbReference>
<reference evidence="2" key="1">
    <citation type="journal article" date="2013" name="Genome Announc.">
        <title>Draft genome sequence of the basidiomycetous yeast-like fungus Pseudozyma hubeiensis SY62, which produces an abundant amount of the biosurfactant mannosylerythritol lipids.</title>
        <authorList>
            <person name="Konishi M."/>
            <person name="Hatada Y."/>
            <person name="Horiuchi J."/>
        </authorList>
    </citation>
    <scope>NUCLEOTIDE SEQUENCE [LARGE SCALE GENOMIC DNA]</scope>
    <source>
        <strain evidence="2">SY62</strain>
    </source>
</reference>
<dbReference type="HOGENOM" id="CLU_1636144_0_0_1"/>
<gene>
    <name evidence="1" type="ORF">PHSY_001891</name>
</gene>
<evidence type="ECO:0000313" key="2">
    <source>
        <dbReference type="Proteomes" id="UP000014071"/>
    </source>
</evidence>
<organism evidence="1 2">
    <name type="scientific">Pseudozyma hubeiensis (strain SY62)</name>
    <name type="common">Yeast</name>
    <dbReference type="NCBI Taxonomy" id="1305764"/>
    <lineage>
        <taxon>Eukaryota</taxon>
        <taxon>Fungi</taxon>
        <taxon>Dikarya</taxon>
        <taxon>Basidiomycota</taxon>
        <taxon>Ustilaginomycotina</taxon>
        <taxon>Ustilaginomycetes</taxon>
        <taxon>Ustilaginales</taxon>
        <taxon>Ustilaginaceae</taxon>
        <taxon>Pseudozyma</taxon>
    </lineage>
</organism>
<proteinExistence type="predicted"/>
<protein>
    <submittedName>
        <fullName evidence="1">Uncharacterized protein</fullName>
    </submittedName>
</protein>
<dbReference type="Proteomes" id="UP000014071">
    <property type="component" value="Unassembled WGS sequence"/>
</dbReference>
<dbReference type="GeneID" id="24107186"/>
<keyword evidence="2" id="KW-1185">Reference proteome</keyword>
<dbReference type="RefSeq" id="XP_012187907.1">
    <property type="nucleotide sequence ID" value="XM_012332517.1"/>
</dbReference>
<evidence type="ECO:0000313" key="1">
    <source>
        <dbReference type="EMBL" id="GAC94320.1"/>
    </source>
</evidence>